<sequence length="80" mass="9183">MTQTTQRKSRDMRRLLIEPDRYELVEYGKETIFDRVKAVVVINEDGVMCINASDTALGMCGLTDCIESLVARYNDGFRFI</sequence>
<name>A0A1B8HD34_9GAMM</name>
<dbReference type="EMBL" id="LZEX01000014">
    <property type="protein sequence ID" value="OBU06962.1"/>
    <property type="molecule type" value="Genomic_DNA"/>
</dbReference>
<proteinExistence type="predicted"/>
<dbReference type="RefSeq" id="WP_067423722.1">
    <property type="nucleotide sequence ID" value="NZ_LZEX01000014.1"/>
</dbReference>
<reference evidence="1 2" key="1">
    <citation type="submission" date="2016-06" db="EMBL/GenBank/DDBJ databases">
        <authorList>
            <person name="Kjaerup R.B."/>
            <person name="Dalgaard T.S."/>
            <person name="Juul-Madsen H.R."/>
        </authorList>
    </citation>
    <scope>NUCLEOTIDE SEQUENCE [LARGE SCALE GENOMIC DNA]</scope>
    <source>
        <strain evidence="1 2">GCSL-Mp3</strain>
    </source>
</reference>
<accession>A0A1B8HD34</accession>
<dbReference type="GeneID" id="79718995"/>
<comment type="caution">
    <text evidence="1">The sequence shown here is derived from an EMBL/GenBank/DDBJ whole genome shotgun (WGS) entry which is preliminary data.</text>
</comment>
<gene>
    <name evidence="1" type="ORF">AYY17_19705</name>
</gene>
<dbReference type="AlphaFoldDB" id="A0A1B8HD34"/>
<protein>
    <submittedName>
        <fullName evidence="1">Uncharacterized protein</fullName>
    </submittedName>
</protein>
<organism evidence="1 2">
    <name type="scientific">Morganella psychrotolerans</name>
    <dbReference type="NCBI Taxonomy" id="368603"/>
    <lineage>
        <taxon>Bacteria</taxon>
        <taxon>Pseudomonadati</taxon>
        <taxon>Pseudomonadota</taxon>
        <taxon>Gammaproteobacteria</taxon>
        <taxon>Enterobacterales</taxon>
        <taxon>Morganellaceae</taxon>
        <taxon>Morganella</taxon>
    </lineage>
</organism>
<evidence type="ECO:0000313" key="2">
    <source>
        <dbReference type="Proteomes" id="UP000092247"/>
    </source>
</evidence>
<evidence type="ECO:0000313" key="1">
    <source>
        <dbReference type="EMBL" id="OBU06962.1"/>
    </source>
</evidence>
<dbReference type="Proteomes" id="UP000092247">
    <property type="component" value="Unassembled WGS sequence"/>
</dbReference>